<dbReference type="AlphaFoldDB" id="A0A2P2Q8P7"/>
<accession>A0A2P2Q8P7</accession>
<name>A0A2P2Q8P7_RHIMU</name>
<dbReference type="EMBL" id="GGEC01082874">
    <property type="protein sequence ID" value="MBX63358.1"/>
    <property type="molecule type" value="Transcribed_RNA"/>
</dbReference>
<evidence type="ECO:0000313" key="1">
    <source>
        <dbReference type="EMBL" id="MBX63358.1"/>
    </source>
</evidence>
<organism evidence="1">
    <name type="scientific">Rhizophora mucronata</name>
    <name type="common">Asiatic mangrove</name>
    <dbReference type="NCBI Taxonomy" id="61149"/>
    <lineage>
        <taxon>Eukaryota</taxon>
        <taxon>Viridiplantae</taxon>
        <taxon>Streptophyta</taxon>
        <taxon>Embryophyta</taxon>
        <taxon>Tracheophyta</taxon>
        <taxon>Spermatophyta</taxon>
        <taxon>Magnoliopsida</taxon>
        <taxon>eudicotyledons</taxon>
        <taxon>Gunneridae</taxon>
        <taxon>Pentapetalae</taxon>
        <taxon>rosids</taxon>
        <taxon>fabids</taxon>
        <taxon>Malpighiales</taxon>
        <taxon>Rhizophoraceae</taxon>
        <taxon>Rhizophora</taxon>
    </lineage>
</organism>
<proteinExistence type="predicted"/>
<reference evidence="1" key="1">
    <citation type="submission" date="2018-02" db="EMBL/GenBank/DDBJ databases">
        <title>Rhizophora mucronata_Transcriptome.</title>
        <authorList>
            <person name="Meera S.P."/>
            <person name="Sreeshan A."/>
            <person name="Augustine A."/>
        </authorList>
    </citation>
    <scope>NUCLEOTIDE SEQUENCE</scope>
    <source>
        <tissue evidence="1">Leaf</tissue>
    </source>
</reference>
<sequence>MMKVLVRKNSLLVSPNGLMKQGEQGQSLLTLVLIQ</sequence>
<protein>
    <submittedName>
        <fullName evidence="1">Uncharacterized protein</fullName>
    </submittedName>
</protein>